<comment type="caution">
    <text evidence="1">The sequence shown here is derived from an EMBL/GenBank/DDBJ whole genome shotgun (WGS) entry which is preliminary data.</text>
</comment>
<gene>
    <name evidence="1" type="ORF">KC19_VG255900</name>
</gene>
<dbReference type="EMBL" id="CM026426">
    <property type="protein sequence ID" value="KAG0574349.1"/>
    <property type="molecule type" value="Genomic_DNA"/>
</dbReference>
<protein>
    <submittedName>
        <fullName evidence="1">Uncharacterized protein</fullName>
    </submittedName>
</protein>
<dbReference type="AlphaFoldDB" id="A0A8T0HUD2"/>
<name>A0A8T0HUD2_CERPU</name>
<reference evidence="1" key="1">
    <citation type="submission" date="2020-06" db="EMBL/GenBank/DDBJ databases">
        <title>WGS assembly of Ceratodon purpureus strain R40.</title>
        <authorList>
            <person name="Carey S.B."/>
            <person name="Jenkins J."/>
            <person name="Shu S."/>
            <person name="Lovell J.T."/>
            <person name="Sreedasyam A."/>
            <person name="Maumus F."/>
            <person name="Tiley G.P."/>
            <person name="Fernandez-Pozo N."/>
            <person name="Barry K."/>
            <person name="Chen C."/>
            <person name="Wang M."/>
            <person name="Lipzen A."/>
            <person name="Daum C."/>
            <person name="Saski C.A."/>
            <person name="Payton A.C."/>
            <person name="Mcbreen J.C."/>
            <person name="Conrad R.E."/>
            <person name="Kollar L.M."/>
            <person name="Olsson S."/>
            <person name="Huttunen S."/>
            <person name="Landis J.B."/>
            <person name="Wickett N.J."/>
            <person name="Johnson M.G."/>
            <person name="Rensing S.A."/>
            <person name="Grimwood J."/>
            <person name="Schmutz J."/>
            <person name="Mcdaniel S.F."/>
        </authorList>
    </citation>
    <scope>NUCLEOTIDE SEQUENCE</scope>
    <source>
        <strain evidence="1">R40</strain>
    </source>
</reference>
<evidence type="ECO:0000313" key="2">
    <source>
        <dbReference type="Proteomes" id="UP000822688"/>
    </source>
</evidence>
<accession>A0A8T0HUD2</accession>
<dbReference type="Proteomes" id="UP000822688">
    <property type="component" value="Chromosome V"/>
</dbReference>
<organism evidence="1 2">
    <name type="scientific">Ceratodon purpureus</name>
    <name type="common">Fire moss</name>
    <name type="synonym">Dicranum purpureum</name>
    <dbReference type="NCBI Taxonomy" id="3225"/>
    <lineage>
        <taxon>Eukaryota</taxon>
        <taxon>Viridiplantae</taxon>
        <taxon>Streptophyta</taxon>
        <taxon>Embryophyta</taxon>
        <taxon>Bryophyta</taxon>
        <taxon>Bryophytina</taxon>
        <taxon>Bryopsida</taxon>
        <taxon>Dicranidae</taxon>
        <taxon>Pseudoditrichales</taxon>
        <taxon>Ditrichaceae</taxon>
        <taxon>Ceratodon</taxon>
    </lineage>
</organism>
<keyword evidence="2" id="KW-1185">Reference proteome</keyword>
<proteinExistence type="predicted"/>
<sequence length="224" mass="26194">MHHWVWKAEIVNFFIHEFEGVQEVFFTAKYFEQRLESENSIVPLTHGVTDMQILNLRPSEVCVRPVHQLMYEFIALPMPHTSDGRRFVHAYEFEDVRPRKHLLRIGEPGCCPPYPVVGDVMMMYAQGAEPFLHAVVRRVNPKVRMEEQVEINAVAVEERDDLVGTVDICYLRRHGPRSSRFTADVDRTERCSWHKLAKLMVNFRPTRFLGNTPIEWRDMASPTS</sequence>
<evidence type="ECO:0000313" key="1">
    <source>
        <dbReference type="EMBL" id="KAG0574349.1"/>
    </source>
</evidence>